<gene>
    <name evidence="7" type="primary">ycf29</name>
    <name evidence="7" type="ORF">Bangp_064</name>
</gene>
<feature type="domain" description="HTH luxR-type" evidence="5">
    <location>
        <begin position="150"/>
        <end position="215"/>
    </location>
</feature>
<keyword evidence="2" id="KW-0238">DNA-binding</keyword>
<dbReference type="PANTHER" id="PTHR44591">
    <property type="entry name" value="STRESS RESPONSE REGULATOR PROTEIN 1"/>
    <property type="match status" value="1"/>
</dbReference>
<dbReference type="InterPro" id="IPR001789">
    <property type="entry name" value="Sig_transdc_resp-reg_receiver"/>
</dbReference>
<dbReference type="Pfam" id="PF00072">
    <property type="entry name" value="Response_reg"/>
    <property type="match status" value="1"/>
</dbReference>
<dbReference type="PROSITE" id="PS50110">
    <property type="entry name" value="RESPONSE_REGULATORY"/>
    <property type="match status" value="1"/>
</dbReference>
<reference evidence="8" key="2">
    <citation type="submission" date="2017-03" db="EMBL/GenBank/DDBJ databases">
        <title>The new red algal subphylum Proteorhodophytina comprises the largest and most divergent plastid genomes known.</title>
        <authorList>
            <person name="Munoz-Gomez S.A."/>
            <person name="Mejia-Franco F.G."/>
            <person name="Durnin K."/>
            <person name="Morgan C."/>
            <person name="Grisdale C.J."/>
            <person name="Archibald J.M."/>
            <person name="Slamovits C.H."/>
        </authorList>
    </citation>
    <scope>NUCLEOTIDE SEQUENCE</scope>
    <source>
        <strain evidence="8">UTEX LB2854</strain>
    </source>
</reference>
<feature type="domain" description="Response regulatory" evidence="6">
    <location>
        <begin position="1"/>
        <end position="117"/>
    </location>
</feature>
<sequence length="219" mass="25248">MILIIDDEPNLRISLKTYLEKKKFTVCITENCMQALKILETKLPEVIILDLILPEIDGFQFLTFLRENPKLYYIPVIILTAKSLTKDKIKAYSLGCNAYLSKPFSIEELISIINNLITHFNNYFPNFKSESVKEKITSHKIINDKSSIDSTSSLIELTPKEQKVLNLVALGYMNKEIAKQIQSSNRNVERYITRLLTHFQVNNRTELAKIAIENDYLTA</sequence>
<evidence type="ECO:0000313" key="8">
    <source>
        <dbReference type="EMBL" id="ARO90494.1"/>
    </source>
</evidence>
<name>A0A1C9CCN3_9RHOD</name>
<dbReference type="PANTHER" id="PTHR44591:SF3">
    <property type="entry name" value="RESPONSE REGULATORY DOMAIN-CONTAINING PROTEIN"/>
    <property type="match status" value="1"/>
</dbReference>
<dbReference type="InterPro" id="IPR050595">
    <property type="entry name" value="Bact_response_regulator"/>
</dbReference>
<dbReference type="InterPro" id="IPR011006">
    <property type="entry name" value="CheY-like_superfamily"/>
</dbReference>
<dbReference type="GO" id="GO:0003677">
    <property type="term" value="F:DNA binding"/>
    <property type="evidence" value="ECO:0007669"/>
    <property type="project" value="UniProtKB-KW"/>
</dbReference>
<dbReference type="InterPro" id="IPR000792">
    <property type="entry name" value="Tscrpt_reg_LuxR_C"/>
</dbReference>
<dbReference type="InterPro" id="IPR016032">
    <property type="entry name" value="Sig_transdc_resp-reg_C-effctor"/>
</dbReference>
<dbReference type="SMART" id="SM00421">
    <property type="entry name" value="HTH_LUXR"/>
    <property type="match status" value="1"/>
</dbReference>
<evidence type="ECO:0000313" key="7">
    <source>
        <dbReference type="EMBL" id="AOM66146.1"/>
    </source>
</evidence>
<protein>
    <submittedName>
        <fullName evidence="8">Conserved hypothetical plastid protein</fullName>
    </submittedName>
</protein>
<dbReference type="SMART" id="SM00448">
    <property type="entry name" value="REC"/>
    <property type="match status" value="1"/>
</dbReference>
<feature type="domain" description="UBA" evidence="4">
    <location>
        <begin position="158"/>
        <end position="198"/>
    </location>
</feature>
<dbReference type="GO" id="GO:0000160">
    <property type="term" value="P:phosphorelay signal transduction system"/>
    <property type="evidence" value="ECO:0007669"/>
    <property type="project" value="InterPro"/>
</dbReference>
<evidence type="ECO:0000259" key="6">
    <source>
        <dbReference type="PROSITE" id="PS50110"/>
    </source>
</evidence>
<evidence type="ECO:0000259" key="4">
    <source>
        <dbReference type="PROSITE" id="PS50030"/>
    </source>
</evidence>
<dbReference type="GO" id="GO:0006355">
    <property type="term" value="P:regulation of DNA-templated transcription"/>
    <property type="evidence" value="ECO:0007669"/>
    <property type="project" value="InterPro"/>
</dbReference>
<keyword evidence="1 3" id="KW-0597">Phosphoprotein</keyword>
<evidence type="ECO:0000256" key="1">
    <source>
        <dbReference type="ARBA" id="ARBA00022553"/>
    </source>
</evidence>
<dbReference type="SUPFAM" id="SSF52172">
    <property type="entry name" value="CheY-like"/>
    <property type="match status" value="1"/>
</dbReference>
<accession>A0A1C9CCN3</accession>
<dbReference type="GeneID" id="29073364"/>
<dbReference type="Gene3D" id="3.40.50.2300">
    <property type="match status" value="1"/>
</dbReference>
<geneLocation type="plastid" evidence="7"/>
<evidence type="ECO:0000256" key="3">
    <source>
        <dbReference type="PROSITE-ProRule" id="PRU00169"/>
    </source>
</evidence>
<evidence type="ECO:0000259" key="5">
    <source>
        <dbReference type="PROSITE" id="PS50043"/>
    </source>
</evidence>
<feature type="modified residue" description="4-aspartylphosphate" evidence="3">
    <location>
        <position position="50"/>
    </location>
</feature>
<reference evidence="7" key="1">
    <citation type="journal article" date="2016" name="BMC Biol.">
        <title>Parallel evolution of highly conserved plastid genome architecture in red seaweeds and seed plants.</title>
        <authorList>
            <person name="Lee J."/>
            <person name="Cho C.H."/>
            <person name="Park S.I."/>
            <person name="Choi J.W."/>
            <person name="Song H.S."/>
            <person name="West J.A."/>
            <person name="Bhattacharya D."/>
            <person name="Yoon H.S."/>
        </authorList>
    </citation>
    <scope>NUCLEOTIDE SEQUENCE</scope>
</reference>
<dbReference type="Gene3D" id="1.10.10.10">
    <property type="entry name" value="Winged helix-like DNA-binding domain superfamily/Winged helix DNA-binding domain"/>
    <property type="match status" value="1"/>
</dbReference>
<dbReference type="EMBL" id="KY709207">
    <property type="protein sequence ID" value="ARO90494.1"/>
    <property type="molecule type" value="Genomic_DNA"/>
</dbReference>
<dbReference type="SUPFAM" id="SSF46894">
    <property type="entry name" value="C-terminal effector domain of the bipartite response regulators"/>
    <property type="match status" value="1"/>
</dbReference>
<dbReference type="PROSITE" id="PS50043">
    <property type="entry name" value="HTH_LUXR_2"/>
    <property type="match status" value="1"/>
</dbReference>
<dbReference type="EMBL" id="KX284718">
    <property type="protein sequence ID" value="AOM66146.1"/>
    <property type="molecule type" value="Genomic_DNA"/>
</dbReference>
<evidence type="ECO:0000256" key="2">
    <source>
        <dbReference type="ARBA" id="ARBA00023125"/>
    </source>
</evidence>
<dbReference type="AlphaFoldDB" id="A0A1C9CCN3"/>
<dbReference type="CDD" id="cd06170">
    <property type="entry name" value="LuxR_C_like"/>
    <property type="match status" value="1"/>
</dbReference>
<dbReference type="Pfam" id="PF00196">
    <property type="entry name" value="GerE"/>
    <property type="match status" value="1"/>
</dbReference>
<dbReference type="RefSeq" id="YP_009296803.1">
    <property type="nucleotide sequence ID" value="NC_031173.1"/>
</dbReference>
<keyword evidence="8" id="KW-0150">Chloroplast</keyword>
<dbReference type="InterPro" id="IPR036388">
    <property type="entry name" value="WH-like_DNA-bd_sf"/>
</dbReference>
<proteinExistence type="predicted"/>
<organism evidence="7">
    <name type="scientific">Bangiopsis subsimplex</name>
    <dbReference type="NCBI Taxonomy" id="139980"/>
    <lineage>
        <taxon>Eukaryota</taxon>
        <taxon>Rhodophyta</taxon>
        <taxon>Stylonematophyceae</taxon>
        <taxon>Stylonematales</taxon>
        <taxon>Stylonemataceae</taxon>
        <taxon>Bangiopsis</taxon>
    </lineage>
</organism>
<keyword evidence="7" id="KW-0934">Plastid</keyword>
<dbReference type="PROSITE" id="PS50030">
    <property type="entry name" value="UBA"/>
    <property type="match status" value="1"/>
</dbReference>
<dbReference type="InterPro" id="IPR015940">
    <property type="entry name" value="UBA"/>
</dbReference>